<dbReference type="AlphaFoldDB" id="A0A8S9QUR7"/>
<sequence length="241" mass="27889">MARKTGSTIATRLDALTTALITRSDPQIQHVFHAPPPPAQQQVCPHQQLMCHQNQIDDARAQVIQLDDDEVDESFIEDIARTTDYGDNWAFKNSDPIHHRDTWIYNHSLSWQLRVLHIYIPSTSDWIPYWSSQLNILPRESVYRIIYHIGVSRCYDGARTSRNIAENFPVMKRQSGDRENRKLHVIHLSKLSPSCLVMCGAIRERDLRSVIPFYFPSHVSLERRRVPFSVLFKPSVLSSES</sequence>
<name>A0A8S9QUR7_BRACR</name>
<dbReference type="Proteomes" id="UP000712600">
    <property type="component" value="Unassembled WGS sequence"/>
</dbReference>
<gene>
    <name evidence="1" type="ORF">F2Q69_00015300</name>
</gene>
<evidence type="ECO:0000313" key="1">
    <source>
        <dbReference type="EMBL" id="KAF3556766.1"/>
    </source>
</evidence>
<organism evidence="1 2">
    <name type="scientific">Brassica cretica</name>
    <name type="common">Mustard</name>
    <dbReference type="NCBI Taxonomy" id="69181"/>
    <lineage>
        <taxon>Eukaryota</taxon>
        <taxon>Viridiplantae</taxon>
        <taxon>Streptophyta</taxon>
        <taxon>Embryophyta</taxon>
        <taxon>Tracheophyta</taxon>
        <taxon>Spermatophyta</taxon>
        <taxon>Magnoliopsida</taxon>
        <taxon>eudicotyledons</taxon>
        <taxon>Gunneridae</taxon>
        <taxon>Pentapetalae</taxon>
        <taxon>rosids</taxon>
        <taxon>malvids</taxon>
        <taxon>Brassicales</taxon>
        <taxon>Brassicaceae</taxon>
        <taxon>Brassiceae</taxon>
        <taxon>Brassica</taxon>
    </lineage>
</organism>
<proteinExistence type="predicted"/>
<accession>A0A8S9QUR7</accession>
<evidence type="ECO:0000313" key="2">
    <source>
        <dbReference type="Proteomes" id="UP000712600"/>
    </source>
</evidence>
<reference evidence="1" key="1">
    <citation type="submission" date="2019-12" db="EMBL/GenBank/DDBJ databases">
        <title>Genome sequencing and annotation of Brassica cretica.</title>
        <authorList>
            <person name="Studholme D.J."/>
            <person name="Sarris P."/>
        </authorList>
    </citation>
    <scope>NUCLEOTIDE SEQUENCE</scope>
    <source>
        <strain evidence="1">PFS-109/04</strain>
        <tissue evidence="1">Leaf</tissue>
    </source>
</reference>
<comment type="caution">
    <text evidence="1">The sequence shown here is derived from an EMBL/GenBank/DDBJ whole genome shotgun (WGS) entry which is preliminary data.</text>
</comment>
<protein>
    <submittedName>
        <fullName evidence="1">Uncharacterized protein</fullName>
    </submittedName>
</protein>
<dbReference type="EMBL" id="QGKX02000996">
    <property type="protein sequence ID" value="KAF3556766.1"/>
    <property type="molecule type" value="Genomic_DNA"/>
</dbReference>